<evidence type="ECO:0000313" key="3">
    <source>
        <dbReference type="Proteomes" id="UP000800038"/>
    </source>
</evidence>
<evidence type="ECO:0000313" key="2">
    <source>
        <dbReference type="EMBL" id="KAF1940406.1"/>
    </source>
</evidence>
<organism evidence="2 3">
    <name type="scientific">Clathrospora elynae</name>
    <dbReference type="NCBI Taxonomy" id="706981"/>
    <lineage>
        <taxon>Eukaryota</taxon>
        <taxon>Fungi</taxon>
        <taxon>Dikarya</taxon>
        <taxon>Ascomycota</taxon>
        <taxon>Pezizomycotina</taxon>
        <taxon>Dothideomycetes</taxon>
        <taxon>Pleosporomycetidae</taxon>
        <taxon>Pleosporales</taxon>
        <taxon>Diademaceae</taxon>
        <taxon>Clathrospora</taxon>
    </lineage>
</organism>
<dbReference type="AlphaFoldDB" id="A0A6A5SP99"/>
<reference evidence="2" key="1">
    <citation type="journal article" date="2020" name="Stud. Mycol.">
        <title>101 Dothideomycetes genomes: a test case for predicting lifestyles and emergence of pathogens.</title>
        <authorList>
            <person name="Haridas S."/>
            <person name="Albert R."/>
            <person name="Binder M."/>
            <person name="Bloem J."/>
            <person name="Labutti K."/>
            <person name="Salamov A."/>
            <person name="Andreopoulos B."/>
            <person name="Baker S."/>
            <person name="Barry K."/>
            <person name="Bills G."/>
            <person name="Bluhm B."/>
            <person name="Cannon C."/>
            <person name="Castanera R."/>
            <person name="Culley D."/>
            <person name="Daum C."/>
            <person name="Ezra D."/>
            <person name="Gonzalez J."/>
            <person name="Henrissat B."/>
            <person name="Kuo A."/>
            <person name="Liang C."/>
            <person name="Lipzen A."/>
            <person name="Lutzoni F."/>
            <person name="Magnuson J."/>
            <person name="Mondo S."/>
            <person name="Nolan M."/>
            <person name="Ohm R."/>
            <person name="Pangilinan J."/>
            <person name="Park H.-J."/>
            <person name="Ramirez L."/>
            <person name="Alfaro M."/>
            <person name="Sun H."/>
            <person name="Tritt A."/>
            <person name="Yoshinaga Y."/>
            <person name="Zwiers L.-H."/>
            <person name="Turgeon B."/>
            <person name="Goodwin S."/>
            <person name="Spatafora J."/>
            <person name="Crous P."/>
            <person name="Grigoriev I."/>
        </authorList>
    </citation>
    <scope>NUCLEOTIDE SEQUENCE</scope>
    <source>
        <strain evidence="2">CBS 161.51</strain>
    </source>
</reference>
<evidence type="ECO:0000256" key="1">
    <source>
        <dbReference type="SAM" id="MobiDB-lite"/>
    </source>
</evidence>
<proteinExistence type="predicted"/>
<dbReference type="EMBL" id="ML976063">
    <property type="protein sequence ID" value="KAF1940406.1"/>
    <property type="molecule type" value="Genomic_DNA"/>
</dbReference>
<name>A0A6A5SP99_9PLEO</name>
<feature type="region of interest" description="Disordered" evidence="1">
    <location>
        <begin position="1"/>
        <end position="40"/>
    </location>
</feature>
<sequence length="418" mass="46101">MDQTREMMSPDSLIDAEGDVDSSLGETSWPENDAAETQAGVLCNMKPIDGSQVSGHTSIASCLPEHPAASTASQMGATVDQAMDQATTSTSVSEPSYTGATMTSTSVQETEPRLTQPPSSPHRVVSATEPDGAMHVREDDTQPVTHSLNLSIESFAIDEQTRANSGPIMDDQDDSGVVSASSSECRDGTETTSLAPHTASHGQDASSGSVTHGSTDSPEDELFESIIIDDNGGEPIVIDTSDEEVADDKPRPNPRRRAQRKQVPTQSLDMVNWTSKEYETRTAASLSAAWKEVWKQWGRIHTNADRQLAQILDPFHEIMSNVSGYELWNEKYRKHDGRRVYRAWARYGIEKRVRDRHMPERDGRLMRKLGKALKRLREAEEEQRSIAVTMNDGDSEDCEYVPTQTRRQGLSHSRKSPG</sequence>
<feature type="compositionally biased region" description="Polar residues" evidence="1">
    <location>
        <begin position="84"/>
        <end position="109"/>
    </location>
</feature>
<accession>A0A6A5SP99</accession>
<protein>
    <submittedName>
        <fullName evidence="2">Uncharacterized protein</fullName>
    </submittedName>
</protein>
<feature type="compositionally biased region" description="Polar residues" evidence="1">
    <location>
        <begin position="402"/>
        <end position="411"/>
    </location>
</feature>
<feature type="region of interest" description="Disordered" evidence="1">
    <location>
        <begin position="84"/>
        <end position="128"/>
    </location>
</feature>
<gene>
    <name evidence="2" type="ORF">EJ02DRAFT_435596</name>
</gene>
<feature type="region of interest" description="Disordered" evidence="1">
    <location>
        <begin position="381"/>
        <end position="418"/>
    </location>
</feature>
<feature type="compositionally biased region" description="Polar residues" evidence="1">
    <location>
        <begin position="190"/>
        <end position="216"/>
    </location>
</feature>
<feature type="region of interest" description="Disordered" evidence="1">
    <location>
        <begin position="163"/>
        <end position="267"/>
    </location>
</feature>
<keyword evidence="3" id="KW-1185">Reference proteome</keyword>
<dbReference type="Proteomes" id="UP000800038">
    <property type="component" value="Unassembled WGS sequence"/>
</dbReference>
<dbReference type="OrthoDB" id="3769542at2759"/>